<dbReference type="RefSeq" id="WP_157025097.1">
    <property type="nucleotide sequence ID" value="NZ_WQMS01000001.1"/>
</dbReference>
<dbReference type="EMBL" id="WQMS01000001">
    <property type="protein sequence ID" value="MVO76481.1"/>
    <property type="molecule type" value="Genomic_DNA"/>
</dbReference>
<evidence type="ECO:0000256" key="2">
    <source>
        <dbReference type="SAM" id="SignalP"/>
    </source>
</evidence>
<feature type="region of interest" description="Disordered" evidence="1">
    <location>
        <begin position="20"/>
        <end position="61"/>
    </location>
</feature>
<feature type="compositionally biased region" description="Pro residues" evidence="1">
    <location>
        <begin position="38"/>
        <end position="54"/>
    </location>
</feature>
<reference evidence="3 4" key="1">
    <citation type="submission" date="2019-12" db="EMBL/GenBank/DDBJ databases">
        <authorList>
            <person name="Huq M.A."/>
        </authorList>
    </citation>
    <scope>NUCLEOTIDE SEQUENCE [LARGE SCALE GENOMIC DNA]</scope>
    <source>
        <strain evidence="3 4">MAH-20</strain>
    </source>
</reference>
<protein>
    <submittedName>
        <fullName evidence="3">Uncharacterized protein</fullName>
    </submittedName>
</protein>
<dbReference type="PROSITE" id="PS51257">
    <property type="entry name" value="PROKAR_LIPOPROTEIN"/>
    <property type="match status" value="1"/>
</dbReference>
<name>A0A6I4IYD2_9SPHN</name>
<feature type="signal peptide" evidence="2">
    <location>
        <begin position="1"/>
        <end position="19"/>
    </location>
</feature>
<keyword evidence="4" id="KW-1185">Reference proteome</keyword>
<accession>A0A6I4IYD2</accession>
<dbReference type="Proteomes" id="UP000441389">
    <property type="component" value="Unassembled WGS sequence"/>
</dbReference>
<comment type="caution">
    <text evidence="3">The sequence shown here is derived from an EMBL/GenBank/DDBJ whole genome shotgun (WGS) entry which is preliminary data.</text>
</comment>
<evidence type="ECO:0000256" key="1">
    <source>
        <dbReference type="SAM" id="MobiDB-lite"/>
    </source>
</evidence>
<dbReference type="AlphaFoldDB" id="A0A6I4IYD2"/>
<sequence length="186" mass="19155">MKPLAPLLLAVLAACSAPAPSEQNEADPLAALASPAASPTPPSSPTPAAQPVPLPEGAIDKDSAQGAAQVVQTYFALIESGRYDQALALWSDGGRASGMAADAFARSFAKYAEYHAETGAPGRIEGAAGSLYVDVPVVAYGRLKSGEPFRMKGPVTLRRCNDVPGCTAEQRAWHIASTGLKPAPNE</sequence>
<gene>
    <name evidence="3" type="ORF">GON01_00810</name>
</gene>
<evidence type="ECO:0000313" key="4">
    <source>
        <dbReference type="Proteomes" id="UP000441389"/>
    </source>
</evidence>
<evidence type="ECO:0000313" key="3">
    <source>
        <dbReference type="EMBL" id="MVO76481.1"/>
    </source>
</evidence>
<organism evidence="3 4">
    <name type="scientific">Sphingomonas horti</name>
    <dbReference type="NCBI Taxonomy" id="2682842"/>
    <lineage>
        <taxon>Bacteria</taxon>
        <taxon>Pseudomonadati</taxon>
        <taxon>Pseudomonadota</taxon>
        <taxon>Alphaproteobacteria</taxon>
        <taxon>Sphingomonadales</taxon>
        <taxon>Sphingomonadaceae</taxon>
        <taxon>Sphingomonas</taxon>
    </lineage>
</organism>
<feature type="compositionally biased region" description="Low complexity" evidence="1">
    <location>
        <begin position="28"/>
        <end position="37"/>
    </location>
</feature>
<feature type="chain" id="PRO_5026321993" evidence="2">
    <location>
        <begin position="20"/>
        <end position="186"/>
    </location>
</feature>
<proteinExistence type="predicted"/>
<keyword evidence="2" id="KW-0732">Signal</keyword>